<gene>
    <name evidence="3" type="ORF">SAMN05421767_1612</name>
</gene>
<dbReference type="STRING" id="137733.SAMN05421767_1612"/>
<organism evidence="3 4">
    <name type="scientific">Granulicatella balaenopterae</name>
    <dbReference type="NCBI Taxonomy" id="137733"/>
    <lineage>
        <taxon>Bacteria</taxon>
        <taxon>Bacillati</taxon>
        <taxon>Bacillota</taxon>
        <taxon>Bacilli</taxon>
        <taxon>Lactobacillales</taxon>
        <taxon>Carnobacteriaceae</taxon>
        <taxon>Granulicatella</taxon>
    </lineage>
</organism>
<name>A0A1H9PL23_9LACT</name>
<dbReference type="EMBL" id="FOGF01000061">
    <property type="protein sequence ID" value="SER48509.1"/>
    <property type="molecule type" value="Genomic_DNA"/>
</dbReference>
<protein>
    <submittedName>
        <fullName evidence="3">Uncharacterized protein</fullName>
    </submittedName>
</protein>
<feature type="transmembrane region" description="Helical" evidence="2">
    <location>
        <begin position="23"/>
        <end position="43"/>
    </location>
</feature>
<feature type="compositionally biased region" description="Polar residues" evidence="1">
    <location>
        <begin position="152"/>
        <end position="179"/>
    </location>
</feature>
<dbReference type="AlphaFoldDB" id="A0A1H9PL23"/>
<reference evidence="3 4" key="1">
    <citation type="submission" date="2016-10" db="EMBL/GenBank/DDBJ databases">
        <authorList>
            <person name="de Groot N.N."/>
        </authorList>
    </citation>
    <scope>NUCLEOTIDE SEQUENCE [LARGE SCALE GENOMIC DNA]</scope>
    <source>
        <strain evidence="3 4">DSM 15827</strain>
    </source>
</reference>
<accession>A0A1H9PL23</accession>
<keyword evidence="4" id="KW-1185">Reference proteome</keyword>
<keyword evidence="2" id="KW-0472">Membrane</keyword>
<keyword evidence="2" id="KW-0812">Transmembrane</keyword>
<proteinExistence type="predicted"/>
<evidence type="ECO:0000313" key="3">
    <source>
        <dbReference type="EMBL" id="SER48509.1"/>
    </source>
</evidence>
<keyword evidence="2" id="KW-1133">Transmembrane helix</keyword>
<dbReference type="Proteomes" id="UP000198556">
    <property type="component" value="Unassembled WGS sequence"/>
</dbReference>
<feature type="compositionally biased region" description="Acidic residues" evidence="1">
    <location>
        <begin position="123"/>
        <end position="144"/>
    </location>
</feature>
<evidence type="ECO:0000256" key="1">
    <source>
        <dbReference type="SAM" id="MobiDB-lite"/>
    </source>
</evidence>
<feature type="compositionally biased region" description="Pro residues" evidence="1">
    <location>
        <begin position="193"/>
        <end position="207"/>
    </location>
</feature>
<sequence length="281" mass="31573">MHIKEYMYDLKETIEEMPKKKKAMIIGSVFGLCLIGGGIAYVLTQQPEPTAKVAVVTEKTEDEKNAETLQQLTDKVALVTKESSEKEITTLKEEIDSSTLKDEEKKNLLDTLEKNYQPSEEVAVVEEAEEESSETTTEEPETVEVEAPQEQSVEVATNSNTQTQEYQSQQTVEVASNSNQQAQPEYKPEPKPQPEPQPETQPQPEPEPQPEDDGEVYPLLEIVGKENAIGNSGKWFSTCEEGMAYIKQVCSDWESEYVGGRCYSVPWSDGTETWTVELYTE</sequence>
<dbReference type="RefSeq" id="WP_089748012.1">
    <property type="nucleotide sequence ID" value="NZ_FOGF01000061.1"/>
</dbReference>
<feature type="region of interest" description="Disordered" evidence="1">
    <location>
        <begin position="113"/>
        <end position="216"/>
    </location>
</feature>
<evidence type="ECO:0000256" key="2">
    <source>
        <dbReference type="SAM" id="Phobius"/>
    </source>
</evidence>
<evidence type="ECO:0000313" key="4">
    <source>
        <dbReference type="Proteomes" id="UP000198556"/>
    </source>
</evidence>